<evidence type="ECO:0000256" key="3">
    <source>
        <dbReference type="ARBA" id="ARBA00022801"/>
    </source>
</evidence>
<keyword evidence="6" id="KW-0175">Coiled coil</keyword>
<keyword evidence="9" id="KW-1185">Reference proteome</keyword>
<dbReference type="InterPro" id="IPR003593">
    <property type="entry name" value="AAA+_ATPase"/>
</dbReference>
<evidence type="ECO:0000256" key="6">
    <source>
        <dbReference type="SAM" id="Coils"/>
    </source>
</evidence>
<sequence length="1090" mass="125683">MLNYWRQSVEDGDRLDFNEKDIEKDAVQLPLEEIQAGELSHSSFEKVEKSADWGKKTALELMICPFPLFQKKKGEKNDVRLFPLVIPASLEEYGSLHPQKDHPPFIPRKYLEPNEPSSEAVGQLAVAEKFRDKHPHSQEGTWEMVWRDAEQLFKAVTGKKPERFELRAFQPDSKPFVWFGKTASFAYWHIASSYENLSRQTELPQLFETVTGANQKKQTYLSDHHKYGVRHYGQMTDQHPLTESQREALHHFLALDEGNVLGVNGPPGTGKTTLLQSVVSSLWIQRALEEGEPPVILAASSNNLAVLNILDSFKKAGASKPEAEDLRPLASRWLSGVDSYGLFCASKTQFDKKQDKYPCIKRDYNQSRNRSEWAGFHPDLEKGNKQRETDDFLNECTQFFEEPITELSQARSRLHQELAFTCTTIEERVIHFDERQRLQHRLKEEFQTKEGLEEALSEITAKEEKACENHRRWSGIYSDWLDEVNQRSIWRRLFSFLQGSANESFLRKKQVDESFSTYKDTDVKVVLSRKDSEAKQEQEYHQQRLHELKDFRDRLTELEAEWEAWTKDYESPEKDFFHELDTYWRYRAFLLATHYWEARWLEDLQAEDRPSVEHDETIWRRYAKLTPCLVATMLSAPNFFRRLRKANEYLYSFIDLLIVDEAGQVTPEQAGPVFALADQALVVGDTEQLQPIPRVHAQVDITNLKTCGLITDEEAFDRYCDNGMAASNGSVMKIAQHVSQFGKPDYLGGMLLTEHFRCAEDIIQYCNTLCYDNQLVPCRKNPIPGKELYGDLPRLGFLHIEGIAEHTGGSWENHREAATIAWWIYQMKDEWTKQGQRRLEDIIAVVSPYRKQAILIRRYLKDEYDIQGLTVNTVHSLQGAEKDIVLFAATLGGEVERIPFYDTTRFLLNVAVSRAKESFLVFGDMNSFGKAQRKPSGQLKPHLNPMPESRANIPEKEIESMVAKMKKKMGREKKMTKNYNINTTINNNNNSTINNGTITNIHGDQINNTYNGHSEELGRLIQQLREVMADIDKVPESQKKETYAMLEDVRRGEKKSFKGKVLKRLDSWQGLCGATSAVGQVISLVMDAVK</sequence>
<comment type="caution">
    <text evidence="8">The sequence shown here is derived from an EMBL/GenBank/DDBJ whole genome shotgun (WGS) entry which is preliminary data.</text>
</comment>
<dbReference type="InterPro" id="IPR047187">
    <property type="entry name" value="SF1_C_Upf1"/>
</dbReference>
<evidence type="ECO:0000313" key="9">
    <source>
        <dbReference type="Proteomes" id="UP001595843"/>
    </source>
</evidence>
<keyword evidence="2" id="KW-0547">Nucleotide-binding</keyword>
<gene>
    <name evidence="8" type="ORF">ACFOUO_05030</name>
</gene>
<keyword evidence="3 8" id="KW-0378">Hydrolase</keyword>
<protein>
    <submittedName>
        <fullName evidence="8">DEAD/DEAH box helicase</fullName>
        <ecNumber evidence="8">3.6.4.-</ecNumber>
    </submittedName>
</protein>
<name>A0ABV8JCZ2_9BACL</name>
<comment type="similarity">
    <text evidence="1">Belongs to the DNA2/NAM7 helicase family.</text>
</comment>
<dbReference type="SMART" id="SM00382">
    <property type="entry name" value="AAA"/>
    <property type="match status" value="1"/>
</dbReference>
<evidence type="ECO:0000259" key="7">
    <source>
        <dbReference type="SMART" id="SM00382"/>
    </source>
</evidence>
<keyword evidence="4 8" id="KW-0347">Helicase</keyword>
<evidence type="ECO:0000313" key="8">
    <source>
        <dbReference type="EMBL" id="MFC4076170.1"/>
    </source>
</evidence>
<dbReference type="EC" id="3.6.4.-" evidence="8"/>
<dbReference type="Proteomes" id="UP001595843">
    <property type="component" value="Unassembled WGS sequence"/>
</dbReference>
<accession>A0ABV8JCZ2</accession>
<organism evidence="8 9">
    <name type="scientific">Salinithrix halophila</name>
    <dbReference type="NCBI Taxonomy" id="1485204"/>
    <lineage>
        <taxon>Bacteria</taxon>
        <taxon>Bacillati</taxon>
        <taxon>Bacillota</taxon>
        <taxon>Bacilli</taxon>
        <taxon>Bacillales</taxon>
        <taxon>Thermoactinomycetaceae</taxon>
        <taxon>Salinithrix</taxon>
    </lineage>
</organism>
<feature type="coiled-coil region" evidence="6">
    <location>
        <begin position="541"/>
        <end position="568"/>
    </location>
</feature>
<dbReference type="InterPro" id="IPR050534">
    <property type="entry name" value="Coronavir_polyprotein_1ab"/>
</dbReference>
<dbReference type="InterPro" id="IPR027417">
    <property type="entry name" value="P-loop_NTPase"/>
</dbReference>
<evidence type="ECO:0000256" key="4">
    <source>
        <dbReference type="ARBA" id="ARBA00022806"/>
    </source>
</evidence>
<dbReference type="PANTHER" id="PTHR43788">
    <property type="entry name" value="DNA2/NAM7 HELICASE FAMILY MEMBER"/>
    <property type="match status" value="1"/>
</dbReference>
<dbReference type="Pfam" id="PF13087">
    <property type="entry name" value="AAA_12"/>
    <property type="match status" value="1"/>
</dbReference>
<keyword evidence="5" id="KW-0067">ATP-binding</keyword>
<dbReference type="GO" id="GO:0004386">
    <property type="term" value="F:helicase activity"/>
    <property type="evidence" value="ECO:0007669"/>
    <property type="project" value="UniProtKB-KW"/>
</dbReference>
<proteinExistence type="inferred from homology"/>
<feature type="coiled-coil region" evidence="6">
    <location>
        <begin position="435"/>
        <end position="469"/>
    </location>
</feature>
<dbReference type="Gene3D" id="3.40.50.300">
    <property type="entry name" value="P-loop containing nucleotide triphosphate hydrolases"/>
    <property type="match status" value="2"/>
</dbReference>
<dbReference type="InterPro" id="IPR041679">
    <property type="entry name" value="DNA2/NAM7-like_C"/>
</dbReference>
<dbReference type="CDD" id="cd18808">
    <property type="entry name" value="SF1_C_Upf1"/>
    <property type="match status" value="1"/>
</dbReference>
<dbReference type="GO" id="GO:0016787">
    <property type="term" value="F:hydrolase activity"/>
    <property type="evidence" value="ECO:0007669"/>
    <property type="project" value="UniProtKB-KW"/>
</dbReference>
<evidence type="ECO:0000256" key="2">
    <source>
        <dbReference type="ARBA" id="ARBA00022741"/>
    </source>
</evidence>
<evidence type="ECO:0000256" key="1">
    <source>
        <dbReference type="ARBA" id="ARBA00007913"/>
    </source>
</evidence>
<dbReference type="Pfam" id="PF13086">
    <property type="entry name" value="AAA_11"/>
    <property type="match status" value="1"/>
</dbReference>
<evidence type="ECO:0000256" key="5">
    <source>
        <dbReference type="ARBA" id="ARBA00022840"/>
    </source>
</evidence>
<feature type="domain" description="AAA+ ATPase" evidence="7">
    <location>
        <begin position="257"/>
        <end position="705"/>
    </location>
</feature>
<dbReference type="PANTHER" id="PTHR43788:SF8">
    <property type="entry name" value="DNA-BINDING PROTEIN SMUBP-2"/>
    <property type="match status" value="1"/>
</dbReference>
<reference evidence="9" key="1">
    <citation type="journal article" date="2019" name="Int. J. Syst. Evol. Microbiol.">
        <title>The Global Catalogue of Microorganisms (GCM) 10K type strain sequencing project: providing services to taxonomists for standard genome sequencing and annotation.</title>
        <authorList>
            <consortium name="The Broad Institute Genomics Platform"/>
            <consortium name="The Broad Institute Genome Sequencing Center for Infectious Disease"/>
            <person name="Wu L."/>
            <person name="Ma J."/>
        </authorList>
    </citation>
    <scope>NUCLEOTIDE SEQUENCE [LARGE SCALE GENOMIC DNA]</scope>
    <source>
        <strain evidence="9">IBRC-M 10813</strain>
    </source>
</reference>
<dbReference type="EMBL" id="JBHSAP010000007">
    <property type="protein sequence ID" value="MFC4076170.1"/>
    <property type="molecule type" value="Genomic_DNA"/>
</dbReference>
<dbReference type="SUPFAM" id="SSF52540">
    <property type="entry name" value="P-loop containing nucleoside triphosphate hydrolases"/>
    <property type="match status" value="1"/>
</dbReference>
<dbReference type="InterPro" id="IPR041677">
    <property type="entry name" value="DNA2/NAM7_AAA_11"/>
</dbReference>